<name>A0ABS5WJL2_9FLAO</name>
<evidence type="ECO:0000259" key="1">
    <source>
        <dbReference type="PROSITE" id="PS50801"/>
    </source>
</evidence>
<reference evidence="2 3" key="1">
    <citation type="submission" date="2020-06" db="EMBL/GenBank/DDBJ databases">
        <authorList>
            <person name="Isaeva M.P."/>
            <person name="Chernysheva N.Y."/>
        </authorList>
    </citation>
    <scope>NUCLEOTIDE SEQUENCE [LARGE SCALE GENOMIC DNA]</scope>
    <source>
        <strain evidence="2 3">KMM 6746</strain>
    </source>
</reference>
<proteinExistence type="predicted"/>
<keyword evidence="3" id="KW-1185">Reference proteome</keyword>
<evidence type="ECO:0000313" key="2">
    <source>
        <dbReference type="EMBL" id="MBT2163379.1"/>
    </source>
</evidence>
<dbReference type="SUPFAM" id="SSF52091">
    <property type="entry name" value="SpoIIaa-like"/>
    <property type="match status" value="1"/>
</dbReference>
<evidence type="ECO:0000313" key="3">
    <source>
        <dbReference type="Proteomes" id="UP000740413"/>
    </source>
</evidence>
<dbReference type="InterPro" id="IPR002645">
    <property type="entry name" value="STAS_dom"/>
</dbReference>
<feature type="domain" description="STAS" evidence="1">
    <location>
        <begin position="1"/>
        <end position="100"/>
    </location>
</feature>
<sequence length="100" mass="10962">MPLQITEARGIFCVHGTLNSSSATILSRHIGRYLGSDRRIVINLDRITSIDVNGASALQELYDNAAKRNRQLTILGKTNESVFSSLQKINSTYILGANQA</sequence>
<dbReference type="Proteomes" id="UP000740413">
    <property type="component" value="Unassembled WGS sequence"/>
</dbReference>
<accession>A0ABS5WJL2</accession>
<dbReference type="Pfam" id="PF01740">
    <property type="entry name" value="STAS"/>
    <property type="match status" value="1"/>
</dbReference>
<dbReference type="Gene3D" id="3.30.750.24">
    <property type="entry name" value="STAS domain"/>
    <property type="match status" value="1"/>
</dbReference>
<gene>
    <name evidence="2" type="ORF">HW347_19060</name>
</gene>
<dbReference type="EMBL" id="JACATN010000007">
    <property type="protein sequence ID" value="MBT2163379.1"/>
    <property type="molecule type" value="Genomic_DNA"/>
</dbReference>
<organism evidence="2 3">
    <name type="scientific">Zobellia barbeyronii</name>
    <dbReference type="NCBI Taxonomy" id="2748009"/>
    <lineage>
        <taxon>Bacteria</taxon>
        <taxon>Pseudomonadati</taxon>
        <taxon>Bacteroidota</taxon>
        <taxon>Flavobacteriia</taxon>
        <taxon>Flavobacteriales</taxon>
        <taxon>Flavobacteriaceae</taxon>
        <taxon>Zobellia</taxon>
    </lineage>
</organism>
<dbReference type="PROSITE" id="PS50801">
    <property type="entry name" value="STAS"/>
    <property type="match status" value="1"/>
</dbReference>
<protein>
    <submittedName>
        <fullName evidence="2">STAS domain-containing protein</fullName>
    </submittedName>
</protein>
<comment type="caution">
    <text evidence="2">The sequence shown here is derived from an EMBL/GenBank/DDBJ whole genome shotgun (WGS) entry which is preliminary data.</text>
</comment>
<dbReference type="InterPro" id="IPR036513">
    <property type="entry name" value="STAS_dom_sf"/>
</dbReference>
<reference evidence="3" key="2">
    <citation type="submission" date="2023-07" db="EMBL/GenBank/DDBJ databases">
        <title>Zobellia barbeyronii sp. nov., a new marine flavobacterium, isolated from green and red algae.</title>
        <authorList>
            <person name="Nedashkovskaya O.I."/>
            <person name="Otstavnykh N."/>
            <person name="Zhukova N."/>
            <person name="Guzev K."/>
            <person name="Chausova V."/>
            <person name="Tekutyeva L."/>
            <person name="Mikhailov V."/>
            <person name="Isaeva M."/>
        </authorList>
    </citation>
    <scope>NUCLEOTIDE SEQUENCE [LARGE SCALE GENOMIC DNA]</scope>
    <source>
        <strain evidence="3">KMM 6746</strain>
    </source>
</reference>